<dbReference type="GeneID" id="92238214"/>
<evidence type="ECO:0000313" key="3">
    <source>
        <dbReference type="Proteomes" id="UP001058553"/>
    </source>
</evidence>
<gene>
    <name evidence="2" type="ORF">NYP84_15145</name>
</gene>
<organism evidence="2 3">
    <name type="scientific">Erwinia pyrifoliae</name>
    <dbReference type="NCBI Taxonomy" id="79967"/>
    <lineage>
        <taxon>Bacteria</taxon>
        <taxon>Pseudomonadati</taxon>
        <taxon>Pseudomonadota</taxon>
        <taxon>Gammaproteobacteria</taxon>
        <taxon>Enterobacterales</taxon>
        <taxon>Erwiniaceae</taxon>
        <taxon>Erwinia</taxon>
    </lineage>
</organism>
<dbReference type="Proteomes" id="UP001058553">
    <property type="component" value="Chromosome"/>
</dbReference>
<dbReference type="EMBL" id="CP103445">
    <property type="protein sequence ID" value="UWS32930.1"/>
    <property type="molecule type" value="Genomic_DNA"/>
</dbReference>
<proteinExistence type="predicted"/>
<name>A0ABY5X720_ERWPY</name>
<evidence type="ECO:0000256" key="1">
    <source>
        <dbReference type="SAM" id="MobiDB-lite"/>
    </source>
</evidence>
<evidence type="ECO:0000313" key="2">
    <source>
        <dbReference type="EMBL" id="UWS32930.1"/>
    </source>
</evidence>
<sequence>MTRWCETWDLAEICDRPPDSSLHLSGLADIIVTSPLPRARSSLEKLGKTANRVVALYSELTLLVMPLAFPALPPFIWLPLLRALGLFGYSGKVEFHEQAKQRAAEQLAQHGNVLLMKHGMMNTLISRPPRKLGGRGEQRQTDESPISD</sequence>
<feature type="region of interest" description="Disordered" evidence="1">
    <location>
        <begin position="125"/>
        <end position="148"/>
    </location>
</feature>
<reference evidence="2" key="1">
    <citation type="submission" date="2022-07" db="EMBL/GenBank/DDBJ databases">
        <title>Genetic diversity of Erwinia pyrifoliae.</title>
        <authorList>
            <person name="Park D.S."/>
            <person name="Ham H."/>
        </authorList>
    </citation>
    <scope>NUCLEOTIDE SEQUENCE</scope>
    <source>
        <strain evidence="2">CP201486</strain>
    </source>
</reference>
<accession>A0ABY5X720</accession>
<protein>
    <submittedName>
        <fullName evidence="2">Uncharacterized protein</fullName>
    </submittedName>
</protein>
<dbReference type="RefSeq" id="WP_012666960.1">
    <property type="nucleotide sequence ID" value="NZ_CP023567.1"/>
</dbReference>
<keyword evidence="3" id="KW-1185">Reference proteome</keyword>